<evidence type="ECO:0000256" key="2">
    <source>
        <dbReference type="ARBA" id="ARBA00022679"/>
    </source>
</evidence>
<reference evidence="3" key="1">
    <citation type="submission" date="2008-10" db="EMBL/GenBank/DDBJ databases">
        <title>Complete sequence of Desulfovibrio vulgaris str. 'Miyazaki F'.</title>
        <authorList>
            <person name="Lucas S."/>
            <person name="Copeland A."/>
            <person name="Lapidus A."/>
            <person name="Glavina del Rio T."/>
            <person name="Dalin E."/>
            <person name="Tice H."/>
            <person name="Bruce D."/>
            <person name="Goodwin L."/>
            <person name="Pitluck S."/>
            <person name="Sims D."/>
            <person name="Brettin T."/>
            <person name="Detter J.C."/>
            <person name="Han C."/>
            <person name="Larimer F."/>
            <person name="Land M."/>
            <person name="Hauser L."/>
            <person name="Kyrpides N."/>
            <person name="Mikhailova N."/>
            <person name="Hazen T.C."/>
            <person name="Richardson P."/>
        </authorList>
    </citation>
    <scope>NUCLEOTIDE SEQUENCE</scope>
    <source>
        <strain evidence="3">Miyazaki F</strain>
    </source>
</reference>
<dbReference type="InterPro" id="IPR002201">
    <property type="entry name" value="Glyco_trans_9"/>
</dbReference>
<dbReference type="Gene3D" id="3.40.50.2000">
    <property type="entry name" value="Glycogen Phosphorylase B"/>
    <property type="match status" value="2"/>
</dbReference>
<dbReference type="GO" id="GO:0008713">
    <property type="term" value="F:ADP-heptose-lipopolysaccharide heptosyltransferase activity"/>
    <property type="evidence" value="ECO:0007669"/>
    <property type="project" value="TreeGrafter"/>
</dbReference>
<accession>B8DRV6</accession>
<dbReference type="HOGENOM" id="CLU_032383_0_0_7"/>
<keyword evidence="1" id="KW-0328">Glycosyltransferase</keyword>
<dbReference type="CAZy" id="GT9">
    <property type="family name" value="Glycosyltransferase Family 9"/>
</dbReference>
<keyword evidence="2 3" id="KW-0808">Transferase</keyword>
<evidence type="ECO:0000256" key="1">
    <source>
        <dbReference type="ARBA" id="ARBA00022676"/>
    </source>
</evidence>
<dbReference type="InterPro" id="IPR051199">
    <property type="entry name" value="LPS_LOS_Heptosyltrfase"/>
</dbReference>
<dbReference type="CDD" id="cd03789">
    <property type="entry name" value="GT9_LPS_heptosyltransferase"/>
    <property type="match status" value="1"/>
</dbReference>
<dbReference type="Pfam" id="PF01075">
    <property type="entry name" value="Glyco_transf_9"/>
    <property type="match status" value="1"/>
</dbReference>
<dbReference type="KEGG" id="dvm:DvMF_1547"/>
<dbReference type="PANTHER" id="PTHR30160:SF7">
    <property type="entry name" value="ADP-HEPTOSE--LPS HEPTOSYLTRANSFERASE 2"/>
    <property type="match status" value="1"/>
</dbReference>
<dbReference type="GO" id="GO:0009244">
    <property type="term" value="P:lipopolysaccharide core region biosynthetic process"/>
    <property type="evidence" value="ECO:0007669"/>
    <property type="project" value="TreeGrafter"/>
</dbReference>
<dbReference type="GO" id="GO:0005829">
    <property type="term" value="C:cytosol"/>
    <property type="evidence" value="ECO:0007669"/>
    <property type="project" value="TreeGrafter"/>
</dbReference>
<dbReference type="EMBL" id="CP001197">
    <property type="protein sequence ID" value="ACL08495.1"/>
    <property type="molecule type" value="Genomic_DNA"/>
</dbReference>
<sequence length="585" mass="62281">MNLLLVNLTRFGDLLQTQPVVHGLRAQGHRVGLVCLENFAGAAALLEGVDHVAALPGSALLAGVQPGGDWRACTAGLMTWAERLRGAYAHDAVLNLTATLGGRLLGRLLAGNGDEKDHGGDLRGFGLDPFGFGVNADPWSAFLQASTRQRGCSPFNLVDLFRMAAGVGNVDPVYQLRAPAPDALAEAGARLAQAAPPDHAGYVAMQLGASEERRRWPVAHFAALAARLWRELRLVPVLLGAGGERTLGERLRAALAEEAETGGTGGEAGATGPVPCIDLIGATSLPQLAATLRHMRMLVTNDTGTMHLAAGLDVPVLAIFLATAQPWDTGPYRQDCCCLEPALDCHPCPFGTPCPHGERCRRVISTGTVFGLARAHLTTGQWPQSDATAGATPDAHREARVWRTLREADAGRVTANAPAMAMPGCGFMVLVSLSGHEADDRTRWIRLQRHFYRQFLDLPRMQPADPAAARPANPILAPHGHCALSETLRARAADELRQADALLHLMGEQGGLLRVRPSDMAKSRFLGTVSRVQALWDNSALFNVLGHLWLCESQGAGGSLDSVLALAAAYRALVRVWLDHLSPSS</sequence>
<name>B8DRV6_NITV9</name>
<dbReference type="STRING" id="883.DvMF_1547"/>
<evidence type="ECO:0000313" key="3">
    <source>
        <dbReference type="EMBL" id="ACL08495.1"/>
    </source>
</evidence>
<dbReference type="OrthoDB" id="9797795at2"/>
<organism evidence="3">
    <name type="scientific">Nitratidesulfovibrio vulgaris (strain DSM 19637 / Miyazaki F)</name>
    <name type="common">Desulfovibrio vulgaris</name>
    <dbReference type="NCBI Taxonomy" id="883"/>
    <lineage>
        <taxon>Bacteria</taxon>
        <taxon>Pseudomonadati</taxon>
        <taxon>Thermodesulfobacteriota</taxon>
        <taxon>Desulfovibrionia</taxon>
        <taxon>Desulfovibrionales</taxon>
        <taxon>Desulfovibrionaceae</taxon>
        <taxon>Nitratidesulfovibrio</taxon>
    </lineage>
</organism>
<dbReference type="eggNOG" id="COG0859">
    <property type="taxonomic scope" value="Bacteria"/>
</dbReference>
<protein>
    <submittedName>
        <fullName evidence="3">Glycosyl transferase family 9</fullName>
    </submittedName>
</protein>
<dbReference type="AlphaFoldDB" id="B8DRV6"/>
<proteinExistence type="predicted"/>
<gene>
    <name evidence="3" type="ordered locus">DvMF_1547</name>
</gene>
<dbReference type="SUPFAM" id="SSF53756">
    <property type="entry name" value="UDP-Glycosyltransferase/glycogen phosphorylase"/>
    <property type="match status" value="1"/>
</dbReference>
<dbReference type="PANTHER" id="PTHR30160">
    <property type="entry name" value="TETRAACYLDISACCHARIDE 4'-KINASE-RELATED"/>
    <property type="match status" value="1"/>
</dbReference>